<sequence>MEVSYKRSMSCNYIILQGSEGEALKTYQTRILLENQMPGLLPCKHQKIDGKEHFYYEITGCQTLYHLFENRKFSRKNLETLFLAVVRMMESLDQYLMSRDCLLLNPAYIYQNLDTEDYLFMWFPLGEECADKEFQNLTEYILPRIDHQDEAAVTMGYSVYKEAVEIGLKTERIKEHIYGGMQEKKESRKEDSGDREDTQKEWERQKILDNFYNDEEEAEDRFSLKEKIFAGTGLTLILALFFLLRNVTGISIGKICLVVAVFIAILGGGAGIWYFLESRRKEGRGWDKSYKNIGTEEDEEEGEEETEGRESGEFIPVVQPDYEEVGKTVVLYGEKESMPYLRQADTEYGRQYFLQKEVNLIGKKRECVDIWLNIPTVSRIHAKIVRKAEGDFLVDLNSRNGTLLNGRYLNPEEEYLLEDGSTLVFAESRFVYCGS</sequence>
<name>A0A2Z4U8C4_9FIRM</name>
<feature type="compositionally biased region" description="Acidic residues" evidence="1">
    <location>
        <begin position="295"/>
        <end position="307"/>
    </location>
</feature>
<dbReference type="AlphaFoldDB" id="A0A2Z4U8C4"/>
<dbReference type="InterPro" id="IPR050923">
    <property type="entry name" value="Cell_Proc_Reg/RNA_Proc"/>
</dbReference>
<evidence type="ECO:0000313" key="4">
    <source>
        <dbReference type="EMBL" id="AWY97134.1"/>
    </source>
</evidence>
<evidence type="ECO:0000256" key="1">
    <source>
        <dbReference type="SAM" id="MobiDB-lite"/>
    </source>
</evidence>
<dbReference type="EMBL" id="CP030280">
    <property type="protein sequence ID" value="AWY97134.1"/>
    <property type="molecule type" value="Genomic_DNA"/>
</dbReference>
<keyword evidence="2" id="KW-0812">Transmembrane</keyword>
<dbReference type="SMART" id="SM00240">
    <property type="entry name" value="FHA"/>
    <property type="match status" value="1"/>
</dbReference>
<dbReference type="InterPro" id="IPR000253">
    <property type="entry name" value="FHA_dom"/>
</dbReference>
<dbReference type="RefSeq" id="WP_111917999.1">
    <property type="nucleotide sequence ID" value="NZ_CAUWHR010000003.1"/>
</dbReference>
<dbReference type="OrthoDB" id="9783862at2"/>
<feature type="transmembrane region" description="Helical" evidence="2">
    <location>
        <begin position="228"/>
        <end position="244"/>
    </location>
</feature>
<dbReference type="InterPro" id="IPR045962">
    <property type="entry name" value="DUF6382"/>
</dbReference>
<feature type="region of interest" description="Disordered" evidence="1">
    <location>
        <begin position="291"/>
        <end position="311"/>
    </location>
</feature>
<evidence type="ECO:0000256" key="2">
    <source>
        <dbReference type="SAM" id="Phobius"/>
    </source>
</evidence>
<keyword evidence="2" id="KW-1133">Transmembrane helix</keyword>
<protein>
    <submittedName>
        <fullName evidence="4">FHA domain-containing protein</fullName>
    </submittedName>
</protein>
<dbReference type="Gene3D" id="2.60.200.20">
    <property type="match status" value="1"/>
</dbReference>
<evidence type="ECO:0000259" key="3">
    <source>
        <dbReference type="PROSITE" id="PS50006"/>
    </source>
</evidence>
<dbReference type="KEGG" id="blau:DQQ01_02065"/>
<dbReference type="SUPFAM" id="SSF49879">
    <property type="entry name" value="SMAD/FHA domain"/>
    <property type="match status" value="1"/>
</dbReference>
<feature type="transmembrane region" description="Helical" evidence="2">
    <location>
        <begin position="250"/>
        <end position="276"/>
    </location>
</feature>
<dbReference type="Pfam" id="PF00498">
    <property type="entry name" value="FHA"/>
    <property type="match status" value="1"/>
</dbReference>
<gene>
    <name evidence="4" type="ORF">DQQ01_02065</name>
</gene>
<accession>A0A2Z4U8C4</accession>
<proteinExistence type="predicted"/>
<evidence type="ECO:0000313" key="5">
    <source>
        <dbReference type="Proteomes" id="UP000250003"/>
    </source>
</evidence>
<keyword evidence="5" id="KW-1185">Reference proteome</keyword>
<dbReference type="CDD" id="cd00060">
    <property type="entry name" value="FHA"/>
    <property type="match status" value="1"/>
</dbReference>
<reference evidence="5" key="1">
    <citation type="submission" date="2018-06" db="EMBL/GenBank/DDBJ databases">
        <title>Description of Blautia argi sp. nov., a new anaerobic isolated from dog feces.</title>
        <authorList>
            <person name="Chang Y.-H."/>
            <person name="Paek J."/>
            <person name="Shin Y."/>
        </authorList>
    </citation>
    <scope>NUCLEOTIDE SEQUENCE [LARGE SCALE GENOMIC DNA]</scope>
    <source>
        <strain evidence="5">KCTC 15426</strain>
    </source>
</reference>
<dbReference type="PANTHER" id="PTHR23308">
    <property type="entry name" value="NUCLEAR INHIBITOR OF PROTEIN PHOSPHATASE-1"/>
    <property type="match status" value="1"/>
</dbReference>
<organism evidence="4 5">
    <name type="scientific">Blautia argi</name>
    <dbReference type="NCBI Taxonomy" id="1912897"/>
    <lineage>
        <taxon>Bacteria</taxon>
        <taxon>Bacillati</taxon>
        <taxon>Bacillota</taxon>
        <taxon>Clostridia</taxon>
        <taxon>Lachnospirales</taxon>
        <taxon>Lachnospiraceae</taxon>
        <taxon>Blautia</taxon>
    </lineage>
</organism>
<keyword evidence="2" id="KW-0472">Membrane</keyword>
<feature type="domain" description="FHA" evidence="3">
    <location>
        <begin position="359"/>
        <end position="409"/>
    </location>
</feature>
<dbReference type="Proteomes" id="UP000250003">
    <property type="component" value="Chromosome"/>
</dbReference>
<dbReference type="InterPro" id="IPR008984">
    <property type="entry name" value="SMAD_FHA_dom_sf"/>
</dbReference>
<dbReference type="PROSITE" id="PS50006">
    <property type="entry name" value="FHA_DOMAIN"/>
    <property type="match status" value="1"/>
</dbReference>
<dbReference type="Pfam" id="PF19909">
    <property type="entry name" value="DUF6382"/>
    <property type="match status" value="1"/>
</dbReference>